<keyword evidence="8" id="KW-1185">Reference proteome</keyword>
<dbReference type="AlphaFoldDB" id="B7K634"/>
<dbReference type="eggNOG" id="COG1615">
    <property type="taxonomic scope" value="Bacteria"/>
</dbReference>
<feature type="transmembrane region" description="Helical" evidence="5">
    <location>
        <begin position="125"/>
        <end position="148"/>
    </location>
</feature>
<sequence length="1004" mass="115384">MKESLQLRSNHLTKMFKPLTNRLFRGMIVLLGITLTFELLSNLVVEGLWFGEVGYFSVFLKRLLWRLALLGLTSSFSLWFLWGNLRQAETNKWHSIPEIESSKGRRRRDHSLGKSKPTTPESRSLGLSWLMPLVVILGGLIGLMLLYYSQVVYSAWTLDFDLPKVTPPLPSAFYLNSLPNLVAQIISNLWKVPLIVLLIGLIVTRTKFCLRLMAIAFSMIFGLVLSGNWGRIVQYFSSTPFSKVDPQFSRDIGFYVFEVPFWKLINFWLAGLFLYGLIAVSLIYLLSANSLSQGKFPGFSRQQLRHLYLLGGLTLSMIGLYHWLNRYELLYSPRGVVYGGSYTDVHVVLPVDTLLSIVSSVIAFWLLSKGIMGWKKTQPRSLKTKPLPRFPFSPLPFIIYLGILLIGLVATEVVQNAIVQPNELSRERPYLERNIALTRAAFDLDKIRVTTLDGSGKITAKDLQNNHLTINNIRLWDARPLLETNRQLQQLRLYYRFPDADIDRYSIPTENQDSSITIAKQQVLIAPRELDYKEVPQQAQTWVNQHLIYTHGYGFTLSPVNRVGQGGLPSYFVENIGTATHAGELQTSSDLIRQSIPIDNPRIYFGELTNTYIMTNTGIQELDYPSGQDNVYNVYDGQGGIAIGSPWRRVLFAEYLKDWRILFTHNITPETRLLFRRDINRRIREIAPFLRFDRDPYLVTAKVQSSKEKNPGSLYWMIDAYTTSDSYPYSDAGNRNFNYIRNSVKIVIDAYNGDVQFYIVDPNDPLIQTWQNIFPELFKPLEAMPNSLKEHIRYPKDLFQTQAERLLSYHMTDPQVFYNREDQWRVPQEIYGEKQQPIEPYYLLMSVTDKAQEFILVNFFTPTSRNNLIAGLFARSDDPNYGKLDLIRLPKQLVIYGPEQIEALINQDPVISQQVSLWNRQGSRVIQGNLLVIPFLKEQSLLYVEPLYLEAEQNSLPTLVRVIVVYQNQIVMAETLDGALKSIFQSESSPPETIIRQVEPDFNS</sequence>
<evidence type="ECO:0000256" key="6">
    <source>
        <dbReference type="SAM" id="MobiDB-lite"/>
    </source>
</evidence>
<dbReference type="EMBL" id="CP001287">
    <property type="protein sequence ID" value="ACK68087.1"/>
    <property type="molecule type" value="Genomic_DNA"/>
</dbReference>
<dbReference type="OrthoDB" id="9763654at2"/>
<feature type="transmembrane region" description="Helical" evidence="5">
    <location>
        <begin position="265"/>
        <end position="286"/>
    </location>
</feature>
<dbReference type="PANTHER" id="PTHR39344:SF1">
    <property type="entry name" value="UPF0182 PROTEIN SLL1060"/>
    <property type="match status" value="1"/>
</dbReference>
<feature type="transmembrane region" description="Helical" evidence="5">
    <location>
        <begin position="389"/>
        <end position="410"/>
    </location>
</feature>
<dbReference type="Proteomes" id="UP000008204">
    <property type="component" value="Chromosome"/>
</dbReference>
<dbReference type="NCBIfam" id="NF002707">
    <property type="entry name" value="PRK02509.1"/>
    <property type="match status" value="1"/>
</dbReference>
<feature type="transmembrane region" description="Helical" evidence="5">
    <location>
        <begin position="63"/>
        <end position="82"/>
    </location>
</feature>
<organism evidence="7 8">
    <name type="scientific">Rippkaea orientalis (strain PCC 8801 / RF-1)</name>
    <name type="common">Cyanothece sp. (strain PCC 8801)</name>
    <dbReference type="NCBI Taxonomy" id="41431"/>
    <lineage>
        <taxon>Bacteria</taxon>
        <taxon>Bacillati</taxon>
        <taxon>Cyanobacteriota</taxon>
        <taxon>Cyanophyceae</taxon>
        <taxon>Oscillatoriophycideae</taxon>
        <taxon>Chroococcales</taxon>
        <taxon>Aphanothecaceae</taxon>
        <taxon>Rippkaea</taxon>
        <taxon>Rippkaea orientalis</taxon>
    </lineage>
</organism>
<name>B7K634_RIPO1</name>
<protein>
    <recommendedName>
        <fullName evidence="5">UPF0182 protein PCC8801_4155</fullName>
    </recommendedName>
</protein>
<keyword evidence="3 5" id="KW-1133">Transmembrane helix</keyword>
<dbReference type="InterPro" id="IPR005372">
    <property type="entry name" value="UPF0182"/>
</dbReference>
<keyword evidence="1 5" id="KW-1003">Cell membrane</keyword>
<evidence type="ECO:0000256" key="5">
    <source>
        <dbReference type="HAMAP-Rule" id="MF_01600"/>
    </source>
</evidence>
<evidence type="ECO:0000313" key="7">
    <source>
        <dbReference type="EMBL" id="ACK68087.1"/>
    </source>
</evidence>
<evidence type="ECO:0000256" key="2">
    <source>
        <dbReference type="ARBA" id="ARBA00022692"/>
    </source>
</evidence>
<reference evidence="8" key="1">
    <citation type="journal article" date="2011" name="MBio">
        <title>Novel metabolic attributes of the genus Cyanothece, comprising a group of unicellular nitrogen-fixing Cyanobacteria.</title>
        <authorList>
            <person name="Bandyopadhyay A."/>
            <person name="Elvitigala T."/>
            <person name="Welsh E."/>
            <person name="Stockel J."/>
            <person name="Liberton M."/>
            <person name="Min H."/>
            <person name="Sherman L.A."/>
            <person name="Pakrasi H.B."/>
        </authorList>
    </citation>
    <scope>NUCLEOTIDE SEQUENCE [LARGE SCALE GENOMIC DNA]</scope>
    <source>
        <strain evidence="8">PCC 8801</strain>
    </source>
</reference>
<evidence type="ECO:0000256" key="1">
    <source>
        <dbReference type="ARBA" id="ARBA00022475"/>
    </source>
</evidence>
<dbReference type="RefSeq" id="WP_015957299.1">
    <property type="nucleotide sequence ID" value="NC_011726.1"/>
</dbReference>
<feature type="transmembrane region" description="Helical" evidence="5">
    <location>
        <begin position="23"/>
        <end position="43"/>
    </location>
</feature>
<proteinExistence type="inferred from homology"/>
<keyword evidence="2 5" id="KW-0812">Transmembrane</keyword>
<dbReference type="PANTHER" id="PTHR39344">
    <property type="entry name" value="UPF0182 PROTEIN SLL1060"/>
    <property type="match status" value="1"/>
</dbReference>
<evidence type="ECO:0000256" key="4">
    <source>
        <dbReference type="ARBA" id="ARBA00023136"/>
    </source>
</evidence>
<dbReference type="KEGG" id="cyp:PCC8801_4155"/>
<dbReference type="Pfam" id="PF03699">
    <property type="entry name" value="UPF0182"/>
    <property type="match status" value="1"/>
</dbReference>
<feature type="transmembrane region" description="Helical" evidence="5">
    <location>
        <begin position="181"/>
        <end position="203"/>
    </location>
</feature>
<evidence type="ECO:0000256" key="3">
    <source>
        <dbReference type="ARBA" id="ARBA00022989"/>
    </source>
</evidence>
<comment type="subcellular location">
    <subcellularLocation>
        <location evidence="5">Cell membrane</location>
        <topology evidence="5">Multi-pass membrane protein</topology>
    </subcellularLocation>
</comment>
<accession>B7K634</accession>
<feature type="region of interest" description="Disordered" evidence="6">
    <location>
        <begin position="101"/>
        <end position="123"/>
    </location>
</feature>
<dbReference type="GO" id="GO:0005576">
    <property type="term" value="C:extracellular region"/>
    <property type="evidence" value="ECO:0007669"/>
    <property type="project" value="TreeGrafter"/>
</dbReference>
<feature type="transmembrane region" description="Helical" evidence="5">
    <location>
        <begin position="307"/>
        <end position="324"/>
    </location>
</feature>
<feature type="transmembrane region" description="Helical" evidence="5">
    <location>
        <begin position="347"/>
        <end position="368"/>
    </location>
</feature>
<comment type="similarity">
    <text evidence="5">Belongs to the UPF0182 family.</text>
</comment>
<feature type="transmembrane region" description="Helical" evidence="5">
    <location>
        <begin position="210"/>
        <end position="229"/>
    </location>
</feature>
<dbReference type="HOGENOM" id="CLU_007733_0_0_3"/>
<dbReference type="GO" id="GO:0005886">
    <property type="term" value="C:plasma membrane"/>
    <property type="evidence" value="ECO:0007669"/>
    <property type="project" value="UniProtKB-SubCell"/>
</dbReference>
<dbReference type="HAMAP" id="MF_01600">
    <property type="entry name" value="UPF0182"/>
    <property type="match status" value="1"/>
</dbReference>
<evidence type="ECO:0000313" key="8">
    <source>
        <dbReference type="Proteomes" id="UP000008204"/>
    </source>
</evidence>
<gene>
    <name evidence="7" type="ordered locus">PCC8801_4155</name>
</gene>
<keyword evidence="4 5" id="KW-0472">Membrane</keyword>